<feature type="transmembrane region" description="Helical" evidence="2">
    <location>
        <begin position="285"/>
        <end position="309"/>
    </location>
</feature>
<name>A0A9P7KG63_9AGAR</name>
<feature type="compositionally biased region" description="Pro residues" evidence="1">
    <location>
        <begin position="55"/>
        <end position="70"/>
    </location>
</feature>
<feature type="region of interest" description="Disordered" evidence="1">
    <location>
        <begin position="54"/>
        <end position="76"/>
    </location>
</feature>
<keyword evidence="2" id="KW-0812">Transmembrane</keyword>
<accession>A0A9P7KG63</accession>
<organism evidence="3 4">
    <name type="scientific">Sphagnurus paluster</name>
    <dbReference type="NCBI Taxonomy" id="117069"/>
    <lineage>
        <taxon>Eukaryota</taxon>
        <taxon>Fungi</taxon>
        <taxon>Dikarya</taxon>
        <taxon>Basidiomycota</taxon>
        <taxon>Agaricomycotina</taxon>
        <taxon>Agaricomycetes</taxon>
        <taxon>Agaricomycetidae</taxon>
        <taxon>Agaricales</taxon>
        <taxon>Tricholomatineae</taxon>
        <taxon>Lyophyllaceae</taxon>
        <taxon>Sphagnurus</taxon>
    </lineage>
</organism>
<feature type="compositionally biased region" description="Basic residues" evidence="1">
    <location>
        <begin position="139"/>
        <end position="148"/>
    </location>
</feature>
<feature type="compositionally biased region" description="Basic and acidic residues" evidence="1">
    <location>
        <begin position="124"/>
        <end position="133"/>
    </location>
</feature>
<feature type="region of interest" description="Disordered" evidence="1">
    <location>
        <begin position="96"/>
        <end position="168"/>
    </location>
</feature>
<keyword evidence="4" id="KW-1185">Reference proteome</keyword>
<dbReference type="EMBL" id="JABCKI010000295">
    <property type="protein sequence ID" value="KAG5651116.1"/>
    <property type="molecule type" value="Genomic_DNA"/>
</dbReference>
<protein>
    <submittedName>
        <fullName evidence="3">Uncharacterized protein</fullName>
    </submittedName>
</protein>
<feature type="transmembrane region" description="Helical" evidence="2">
    <location>
        <begin position="178"/>
        <end position="204"/>
    </location>
</feature>
<proteinExistence type="predicted"/>
<evidence type="ECO:0000256" key="1">
    <source>
        <dbReference type="SAM" id="MobiDB-lite"/>
    </source>
</evidence>
<comment type="caution">
    <text evidence="3">The sequence shown here is derived from an EMBL/GenBank/DDBJ whole genome shotgun (WGS) entry which is preliminary data.</text>
</comment>
<feature type="transmembrane region" description="Helical" evidence="2">
    <location>
        <begin position="329"/>
        <end position="355"/>
    </location>
</feature>
<evidence type="ECO:0000313" key="4">
    <source>
        <dbReference type="Proteomes" id="UP000717328"/>
    </source>
</evidence>
<feature type="compositionally biased region" description="Pro residues" evidence="1">
    <location>
        <begin position="150"/>
        <end position="168"/>
    </location>
</feature>
<reference evidence="3" key="2">
    <citation type="submission" date="2021-10" db="EMBL/GenBank/DDBJ databases">
        <title>Phylogenomics reveals ancestral predisposition of the termite-cultivated fungus Termitomyces towards a domesticated lifestyle.</title>
        <authorList>
            <person name="Auxier B."/>
            <person name="Grum-Grzhimaylo A."/>
            <person name="Cardenas M.E."/>
            <person name="Lodge J.D."/>
            <person name="Laessoe T."/>
            <person name="Pedersen O."/>
            <person name="Smith M.E."/>
            <person name="Kuyper T.W."/>
            <person name="Franco-Molano E.A."/>
            <person name="Baroni T.J."/>
            <person name="Aanen D.K."/>
        </authorList>
    </citation>
    <scope>NUCLEOTIDE SEQUENCE</scope>
    <source>
        <strain evidence="3">D49</strain>
    </source>
</reference>
<keyword evidence="2" id="KW-1133">Transmembrane helix</keyword>
<evidence type="ECO:0000313" key="3">
    <source>
        <dbReference type="EMBL" id="KAG5651116.1"/>
    </source>
</evidence>
<evidence type="ECO:0000256" key="2">
    <source>
        <dbReference type="SAM" id="Phobius"/>
    </source>
</evidence>
<sequence>MARHSLPWLATDCDPLDAETASRRSSGISTAAFFYPPLSPPATPAQQQRVMSAPLIPPAPRSPPPLPPHPYQSHHAASYDYHSHSHTPMILTHANSTTNTQLHPGPGRFPSAVSSNSTVHMHRGSGDVDRDASKPTLIIHHHHHHHHPGPATPTSPHPPPTPVPPPPRRTIKALLRPVLFFLFFLPLPPLLCVLYLALGHAILLRASESSPHTHAAWTAPILSSANAGAVGGAVLALPLFLLLSLLLLLLSPTRHNTAHGPPRAAHEDFFDDDTSSHRARAQRIWSLRTAAACACILLGMGAAAGPLGVACLKGAISMSMLMLSPGRAAAAGVVGALVLWTCVLAGVFFAVGVWFSWRQWARVVGVDSEHPQLQGLPGKPA</sequence>
<dbReference type="AlphaFoldDB" id="A0A9P7KG63"/>
<dbReference type="Proteomes" id="UP000717328">
    <property type="component" value="Unassembled WGS sequence"/>
</dbReference>
<feature type="transmembrane region" description="Helical" evidence="2">
    <location>
        <begin position="224"/>
        <end position="250"/>
    </location>
</feature>
<gene>
    <name evidence="3" type="ORF">H0H81_009803</name>
</gene>
<reference evidence="3" key="1">
    <citation type="submission" date="2021-02" db="EMBL/GenBank/DDBJ databases">
        <authorList>
            <person name="Nieuwenhuis M."/>
            <person name="Van De Peppel L.J.J."/>
        </authorList>
    </citation>
    <scope>NUCLEOTIDE SEQUENCE</scope>
    <source>
        <strain evidence="3">D49</strain>
    </source>
</reference>
<keyword evidence="2" id="KW-0472">Membrane</keyword>